<dbReference type="GO" id="GO:0005737">
    <property type="term" value="C:cytoplasm"/>
    <property type="evidence" value="ECO:0007669"/>
    <property type="project" value="TreeGrafter"/>
</dbReference>
<dbReference type="OrthoDB" id="9808822at2"/>
<organism evidence="2 3">
    <name type="scientific">Adhaeretor mobilis</name>
    <dbReference type="NCBI Taxonomy" id="1930276"/>
    <lineage>
        <taxon>Bacteria</taxon>
        <taxon>Pseudomonadati</taxon>
        <taxon>Planctomycetota</taxon>
        <taxon>Planctomycetia</taxon>
        <taxon>Pirellulales</taxon>
        <taxon>Lacipirellulaceae</taxon>
        <taxon>Adhaeretor</taxon>
    </lineage>
</organism>
<gene>
    <name evidence="2" type="primary">yciC</name>
    <name evidence="2" type="ORF">HG15A2_31550</name>
</gene>
<dbReference type="Pfam" id="PF02492">
    <property type="entry name" value="cobW"/>
    <property type="match status" value="1"/>
</dbReference>
<dbReference type="KEGG" id="amob:HG15A2_31550"/>
<proteinExistence type="predicted"/>
<name>A0A517MY76_9BACT</name>
<keyword evidence="3" id="KW-1185">Reference proteome</keyword>
<evidence type="ECO:0000259" key="1">
    <source>
        <dbReference type="Pfam" id="PF02492"/>
    </source>
</evidence>
<dbReference type="InterPro" id="IPR003495">
    <property type="entry name" value="CobW/HypB/UreG_nucleotide-bd"/>
</dbReference>
<evidence type="ECO:0000313" key="2">
    <source>
        <dbReference type="EMBL" id="QDS99824.1"/>
    </source>
</evidence>
<dbReference type="Gene3D" id="3.40.50.300">
    <property type="entry name" value="P-loop containing nucleotide triphosphate hydrolases"/>
    <property type="match status" value="1"/>
</dbReference>
<dbReference type="InterPro" id="IPR027417">
    <property type="entry name" value="P-loop_NTPase"/>
</dbReference>
<dbReference type="EMBL" id="CP036263">
    <property type="protein sequence ID" value="QDS99824.1"/>
    <property type="molecule type" value="Genomic_DNA"/>
</dbReference>
<dbReference type="RefSeq" id="WP_145060988.1">
    <property type="nucleotide sequence ID" value="NZ_CP036263.1"/>
</dbReference>
<accession>A0A517MY76</accession>
<reference evidence="2 3" key="1">
    <citation type="submission" date="2019-02" db="EMBL/GenBank/DDBJ databases">
        <title>Deep-cultivation of Planctomycetes and their phenomic and genomic characterization uncovers novel biology.</title>
        <authorList>
            <person name="Wiegand S."/>
            <person name="Jogler M."/>
            <person name="Boedeker C."/>
            <person name="Pinto D."/>
            <person name="Vollmers J."/>
            <person name="Rivas-Marin E."/>
            <person name="Kohn T."/>
            <person name="Peeters S.H."/>
            <person name="Heuer A."/>
            <person name="Rast P."/>
            <person name="Oberbeckmann S."/>
            <person name="Bunk B."/>
            <person name="Jeske O."/>
            <person name="Meyerdierks A."/>
            <person name="Storesund J.E."/>
            <person name="Kallscheuer N."/>
            <person name="Luecker S."/>
            <person name="Lage O.M."/>
            <person name="Pohl T."/>
            <person name="Merkel B.J."/>
            <person name="Hornburger P."/>
            <person name="Mueller R.-W."/>
            <person name="Bruemmer F."/>
            <person name="Labrenz M."/>
            <person name="Spormann A.M."/>
            <person name="Op den Camp H."/>
            <person name="Overmann J."/>
            <person name="Amann R."/>
            <person name="Jetten M.S.M."/>
            <person name="Mascher T."/>
            <person name="Medema M.H."/>
            <person name="Devos D.P."/>
            <person name="Kaster A.-K."/>
            <person name="Ovreas L."/>
            <person name="Rohde M."/>
            <person name="Galperin M.Y."/>
            <person name="Jogler C."/>
        </authorList>
    </citation>
    <scope>NUCLEOTIDE SEQUENCE [LARGE SCALE GENOMIC DNA]</scope>
    <source>
        <strain evidence="2 3">HG15A2</strain>
    </source>
</reference>
<dbReference type="AlphaFoldDB" id="A0A517MY76"/>
<dbReference type="SUPFAM" id="SSF52540">
    <property type="entry name" value="P-loop containing nucleoside triphosphate hydrolases"/>
    <property type="match status" value="1"/>
</dbReference>
<dbReference type="InterPro" id="IPR051316">
    <property type="entry name" value="Zinc-reg_GTPase_activator"/>
</dbReference>
<feature type="domain" description="CobW/HypB/UreG nucleotide-binding" evidence="1">
    <location>
        <begin position="4"/>
        <end position="168"/>
    </location>
</feature>
<sequence length="379" mass="41040">MRFLMIGGFLGAGKTTTLARLARHYIDAGQKVALVTNDQAYGLVDTEALRSQGFDVGEVPGACFCCKFGDLVETVAALAEQHRPDIILAEPVGSCTDLAATVIRPLADLYGHEYEIAPLVVLCKPEHGAKILDAAQVGFSPKAAYVFLKQLEEAEVIVLNKIDKLQPPERDRLLLLLEERFPDKQILSLSAQQGEGFNELVEVLSQSSTPGLPALEIDYDTYAEGEAELGWLNATVKVTSRKDRQDKNPDEPWSLDLLVESLVEKIAEQFDRTGLEPGHVKVLGSSLAGESGDQGHGLVTSVANWVALGEPAELSIACTTHVVTADLLINARVASDPETIAHTISHAVDSLAQLHGLDCHITDLQHFSPARPEPTHRYS</sequence>
<dbReference type="Proteomes" id="UP000319852">
    <property type="component" value="Chromosome"/>
</dbReference>
<protein>
    <submittedName>
        <fullName evidence="2">Metal chaperone YciC</fullName>
    </submittedName>
</protein>
<evidence type="ECO:0000313" key="3">
    <source>
        <dbReference type="Proteomes" id="UP000319852"/>
    </source>
</evidence>
<dbReference type="PANTHER" id="PTHR13748">
    <property type="entry name" value="COBW-RELATED"/>
    <property type="match status" value="1"/>
</dbReference>
<dbReference type="PANTHER" id="PTHR13748:SF62">
    <property type="entry name" value="COBW DOMAIN-CONTAINING PROTEIN"/>
    <property type="match status" value="1"/>
</dbReference>